<evidence type="ECO:0000259" key="1">
    <source>
        <dbReference type="PROSITE" id="PS50011"/>
    </source>
</evidence>
<accession>A0A433Q8H9</accession>
<keyword evidence="2" id="KW-0808">Transferase</keyword>
<evidence type="ECO:0000313" key="3">
    <source>
        <dbReference type="Proteomes" id="UP000274822"/>
    </source>
</evidence>
<dbReference type="PROSITE" id="PS50011">
    <property type="entry name" value="PROTEIN_KINASE_DOM"/>
    <property type="match status" value="1"/>
</dbReference>
<reference evidence="2 3" key="1">
    <citation type="journal article" date="2018" name="New Phytol.">
        <title>Phylogenomics of Endogonaceae and evolution of mycorrhizas within Mucoromycota.</title>
        <authorList>
            <person name="Chang Y."/>
            <person name="Desiro A."/>
            <person name="Na H."/>
            <person name="Sandor L."/>
            <person name="Lipzen A."/>
            <person name="Clum A."/>
            <person name="Barry K."/>
            <person name="Grigoriev I.V."/>
            <person name="Martin F.M."/>
            <person name="Stajich J.E."/>
            <person name="Smith M.E."/>
            <person name="Bonito G."/>
            <person name="Spatafora J.W."/>
        </authorList>
    </citation>
    <scope>NUCLEOTIDE SEQUENCE [LARGE SCALE GENOMIC DNA]</scope>
    <source>
        <strain evidence="2 3">AD002</strain>
    </source>
</reference>
<dbReference type="Pfam" id="PF07714">
    <property type="entry name" value="PK_Tyr_Ser-Thr"/>
    <property type="match status" value="1"/>
</dbReference>
<dbReference type="Proteomes" id="UP000274822">
    <property type="component" value="Unassembled WGS sequence"/>
</dbReference>
<sequence>QWPSIDEVVIQLENLTIDLDNDPNSERLESVCIGFIGNEMTGHEIHKMLELLGVQTVAYDDIKFEQTNEKKGGFAIVNSAQFQGNRVAVKFQGKHRGDIIQEVKILRQVSRNPNIVEFRGITKDERFASYIIMKFYPFSLREHIRSREYKNKDNHHKLNIALDIAKGLTFLHDNGVIHCDVHSGNVLYDPDVGKDGTSCLTDFGLSWDLKEAEDKQLRPRTYGRLGYLDPELLKKPRPTPAPRHDVYGMAALYWEIMSKENPCSTSHYSGINPKRFQQVKECPDEFHQLYEECRHPEPRISTVEVVRKLEKMLGDMVRQEIEQLEVDGIEKERNEPASEEVTSAIVSETSHTMDSGYQTGSISTCV</sequence>
<dbReference type="InterPro" id="IPR000719">
    <property type="entry name" value="Prot_kinase_dom"/>
</dbReference>
<proteinExistence type="predicted"/>
<protein>
    <submittedName>
        <fullName evidence="2">Kinase-like domain-containing protein</fullName>
    </submittedName>
</protein>
<dbReference type="Gene3D" id="1.10.510.10">
    <property type="entry name" value="Transferase(Phosphotransferase) domain 1"/>
    <property type="match status" value="1"/>
</dbReference>
<evidence type="ECO:0000313" key="2">
    <source>
        <dbReference type="EMBL" id="RUS26076.1"/>
    </source>
</evidence>
<dbReference type="PANTHER" id="PTHR44329">
    <property type="entry name" value="SERINE/THREONINE-PROTEIN KINASE TNNI3K-RELATED"/>
    <property type="match status" value="1"/>
</dbReference>
<dbReference type="InterPro" id="IPR011009">
    <property type="entry name" value="Kinase-like_dom_sf"/>
</dbReference>
<feature type="non-terminal residue" evidence="2">
    <location>
        <position position="1"/>
    </location>
</feature>
<comment type="caution">
    <text evidence="2">The sequence shown here is derived from an EMBL/GenBank/DDBJ whole genome shotgun (WGS) entry which is preliminary data.</text>
</comment>
<keyword evidence="2" id="KW-0418">Kinase</keyword>
<name>A0A433Q8H9_9FUNG</name>
<dbReference type="InterPro" id="IPR051681">
    <property type="entry name" value="Ser/Thr_Kinases-Pseudokinases"/>
</dbReference>
<dbReference type="SUPFAM" id="SSF56112">
    <property type="entry name" value="Protein kinase-like (PK-like)"/>
    <property type="match status" value="1"/>
</dbReference>
<feature type="domain" description="Protein kinase" evidence="1">
    <location>
        <begin position="63"/>
        <end position="313"/>
    </location>
</feature>
<dbReference type="AlphaFoldDB" id="A0A433Q8H9"/>
<dbReference type="GO" id="GO:0005524">
    <property type="term" value="F:ATP binding"/>
    <property type="evidence" value="ECO:0007669"/>
    <property type="project" value="InterPro"/>
</dbReference>
<dbReference type="InterPro" id="IPR001245">
    <property type="entry name" value="Ser-Thr/Tyr_kinase_cat_dom"/>
</dbReference>
<gene>
    <name evidence="2" type="ORF">BC938DRAFT_471262</name>
</gene>
<organism evidence="2 3">
    <name type="scientific">Jimgerdemannia flammicorona</name>
    <dbReference type="NCBI Taxonomy" id="994334"/>
    <lineage>
        <taxon>Eukaryota</taxon>
        <taxon>Fungi</taxon>
        <taxon>Fungi incertae sedis</taxon>
        <taxon>Mucoromycota</taxon>
        <taxon>Mucoromycotina</taxon>
        <taxon>Endogonomycetes</taxon>
        <taxon>Endogonales</taxon>
        <taxon>Endogonaceae</taxon>
        <taxon>Jimgerdemannia</taxon>
    </lineage>
</organism>
<dbReference type="GO" id="GO:0004674">
    <property type="term" value="F:protein serine/threonine kinase activity"/>
    <property type="evidence" value="ECO:0007669"/>
    <property type="project" value="TreeGrafter"/>
</dbReference>
<keyword evidence="3" id="KW-1185">Reference proteome</keyword>
<dbReference type="EMBL" id="RBNJ01011270">
    <property type="protein sequence ID" value="RUS26076.1"/>
    <property type="molecule type" value="Genomic_DNA"/>
</dbReference>